<dbReference type="InterPro" id="IPR000157">
    <property type="entry name" value="TIR_dom"/>
</dbReference>
<dbReference type="PROSITE" id="PS50104">
    <property type="entry name" value="TIR"/>
    <property type="match status" value="1"/>
</dbReference>
<comment type="caution">
    <text evidence="2">The sequence shown here is derived from an EMBL/GenBank/DDBJ whole genome shotgun (WGS) entry which is preliminary data.</text>
</comment>
<dbReference type="InterPro" id="IPR035897">
    <property type="entry name" value="Toll_tir_struct_dom_sf"/>
</dbReference>
<sequence length="354" mass="40290">MNKQMVFISYSQKDKERVSLFASLMAKNGFDIWMDVKNISLGEYIISAIAEGLSNVDIYMIFISHNSSKSPWVTEELNIALTKNIENKKPQIIPVLLDDCSIPSALSGRLYLDARESIQSALEQLYKNFRHIDVNSANTIISSQSPILTEVIFGLSKETDISIGPFCDGFTKDDLVNNREKVQRLLRKRANGILMNFVPLSDFDLQSPIPKYKNGVYDESVEKISGSTTSSICEKVMAKATVFNPDAKKLDELVKSKLDKLYVTSLSYIFSLPFQESDFDKRCMQRIQDNYSIISYDFEDGATIEYDSNFFVSIRCTPEQIQIKLQAEYDFTFSKKAVNFSPINFIGWLIKETL</sequence>
<dbReference type="SUPFAM" id="SSF52200">
    <property type="entry name" value="Toll/Interleukin receptor TIR domain"/>
    <property type="match status" value="1"/>
</dbReference>
<organism evidence="2 3">
    <name type="scientific">Anaeromassilibacillus senegalensis</name>
    <dbReference type="NCBI Taxonomy" id="1673717"/>
    <lineage>
        <taxon>Bacteria</taxon>
        <taxon>Bacillati</taxon>
        <taxon>Bacillota</taxon>
        <taxon>Clostridia</taxon>
        <taxon>Eubacteriales</taxon>
        <taxon>Acutalibacteraceae</taxon>
        <taxon>Anaeromassilibacillus</taxon>
    </lineage>
</organism>
<name>A0ABS9MHY1_9FIRM</name>
<accession>A0ABS9MHY1</accession>
<keyword evidence="3" id="KW-1185">Reference proteome</keyword>
<feature type="domain" description="TIR" evidence="1">
    <location>
        <begin position="2"/>
        <end position="133"/>
    </location>
</feature>
<proteinExistence type="predicted"/>
<dbReference type="EMBL" id="JAKNHQ010000004">
    <property type="protein sequence ID" value="MCG4610176.1"/>
    <property type="molecule type" value="Genomic_DNA"/>
</dbReference>
<dbReference type="PANTHER" id="PTHR16253:SF0">
    <property type="entry name" value="TETRATRICOPEPTIDE REPEAT PROTEIN 22"/>
    <property type="match status" value="1"/>
</dbReference>
<dbReference type="Pfam" id="PF13676">
    <property type="entry name" value="TIR_2"/>
    <property type="match status" value="1"/>
</dbReference>
<protein>
    <submittedName>
        <fullName evidence="2">Toll/interleukin-1 receptor domain-containing protein</fullName>
    </submittedName>
</protein>
<dbReference type="PANTHER" id="PTHR16253">
    <property type="entry name" value="TETRATRICOPEPTIDE REPEAT PROTEIN 22"/>
    <property type="match status" value="1"/>
</dbReference>
<dbReference type="InterPro" id="IPR042342">
    <property type="entry name" value="TTC22"/>
</dbReference>
<gene>
    <name evidence="2" type="ORF">L0P57_04405</name>
</gene>
<dbReference type="RefSeq" id="WP_195560321.1">
    <property type="nucleotide sequence ID" value="NZ_JAKNHQ010000004.1"/>
</dbReference>
<dbReference type="Gene3D" id="3.40.50.10140">
    <property type="entry name" value="Toll/interleukin-1 receptor homology (TIR) domain"/>
    <property type="match status" value="1"/>
</dbReference>
<keyword evidence="2" id="KW-0675">Receptor</keyword>
<evidence type="ECO:0000313" key="3">
    <source>
        <dbReference type="Proteomes" id="UP001298681"/>
    </source>
</evidence>
<dbReference type="Proteomes" id="UP001298681">
    <property type="component" value="Unassembled WGS sequence"/>
</dbReference>
<evidence type="ECO:0000313" key="2">
    <source>
        <dbReference type="EMBL" id="MCG4610176.1"/>
    </source>
</evidence>
<reference evidence="2 3" key="1">
    <citation type="submission" date="2022-01" db="EMBL/GenBank/DDBJ databases">
        <title>Collection of gut derived symbiotic bacterial strains cultured from healthy donors.</title>
        <authorList>
            <person name="Lin H."/>
            <person name="Kohout C."/>
            <person name="Waligurski E."/>
            <person name="Pamer E.G."/>
        </authorList>
    </citation>
    <scope>NUCLEOTIDE SEQUENCE [LARGE SCALE GENOMIC DNA]</scope>
    <source>
        <strain evidence="2 3">DFI.7.58</strain>
    </source>
</reference>
<evidence type="ECO:0000259" key="1">
    <source>
        <dbReference type="PROSITE" id="PS50104"/>
    </source>
</evidence>